<dbReference type="RefSeq" id="YP_009449378.1">
    <property type="nucleotide sequence ID" value="NC_036594.1"/>
</dbReference>
<evidence type="ECO:0000313" key="1">
    <source>
        <dbReference type="EMBL" id="SNW63076.1"/>
    </source>
</evidence>
<proteinExistence type="predicted"/>
<dbReference type="EMBL" id="LT906555">
    <property type="protein sequence ID" value="SNW63076.1"/>
    <property type="molecule type" value="Genomic_DNA"/>
</dbReference>
<dbReference type="GeneID" id="35381844"/>
<organism evidence="1">
    <name type="scientific">Orpheovirus IHUMI-LCC2</name>
    <dbReference type="NCBI Taxonomy" id="2023057"/>
    <lineage>
        <taxon>Viruses</taxon>
        <taxon>Varidnaviria</taxon>
        <taxon>Bamfordvirae</taxon>
        <taxon>Nucleocytoviricota</taxon>
        <taxon>Megaviricetes</taxon>
        <taxon>Pimascovirales</taxon>
        <taxon>Ocovirineae</taxon>
        <taxon>Orpheoviridae</taxon>
        <taxon>Alphaorpheovirus</taxon>
        <taxon>Alphaorpheovirus massiliense</taxon>
    </lineage>
</organism>
<evidence type="ECO:0000313" key="2">
    <source>
        <dbReference type="Proteomes" id="UP000236316"/>
    </source>
</evidence>
<keyword evidence="2" id="KW-1185">Reference proteome</keyword>
<accession>A0A2I2L6D5</accession>
<dbReference type="KEGG" id="vg:35381844"/>
<sequence length="186" mass="22742">MLKHEKVKKLLSPINMEYFLLSVTYDKYLSESYKTPFKLKISFMLHSNYFPHYDIIKDVLKYEEGKISLYNDVDIDYKFIKRLGKIPITIFYDIICHMQINFNQCNYLRIICYYKELYNYLLIKDNKNDINNILTKFQHITSELEIRLIWLYIKQLRNLYKKGKPRKIIEFIAKYFKGEYNAHKVI</sequence>
<name>A0A2I2L6D5_9VIRU</name>
<dbReference type="Proteomes" id="UP000236316">
    <property type="component" value="Segment"/>
</dbReference>
<gene>
    <name evidence="1" type="ORF">ORPV_1172</name>
</gene>
<reference evidence="1" key="1">
    <citation type="submission" date="2017-08" db="EMBL/GenBank/DDBJ databases">
        <authorList>
            <consortium name="Urmite Genomes"/>
        </authorList>
    </citation>
    <scope>NUCLEOTIDE SEQUENCE [LARGE SCALE GENOMIC DNA]</scope>
    <source>
        <strain evidence="1">IHUMI-LCC2</strain>
    </source>
</reference>
<protein>
    <submittedName>
        <fullName evidence="1">Uncharacterized protein</fullName>
    </submittedName>
</protein>